<dbReference type="EMBL" id="ML993983">
    <property type="protein sequence ID" value="KAF2201264.1"/>
    <property type="molecule type" value="Genomic_DNA"/>
</dbReference>
<evidence type="ECO:0000256" key="1">
    <source>
        <dbReference type="ARBA" id="ARBA00007623"/>
    </source>
</evidence>
<dbReference type="PROSITE" id="PS00139">
    <property type="entry name" value="THIOL_PROTEASE_CYS"/>
    <property type="match status" value="1"/>
</dbReference>
<dbReference type="OrthoDB" id="424753at2759"/>
<sequence>MSSGASSAGPTNFKHPYEIVNEFWENLLTKKPGKADTISPPSLYANPLPPRRQRAAAHGCNASESDQAAAEECRARVKRIVQKCQRENEKFTDPDFDIESDTKTGRLNCLKGLLASLNDDDNRPGSSSLAVSNTLGTPTVFSDLNALAASFRDNDESGQFYIPGSVHRVDWIFKKPAFVLDGYSSSDVRQGATGDCWLISAVASLCSDKRLMDRICVVQEEECGVYGFVFHRDGEWISTVMDDNLYLGSSDFDAFGDSWDPLPLLEKSYAKAHGDYGAIQGRDPGEGVEDLTGGVTTEIRTSRILSKVRLWQELLEVNKRFLFSVASPGAYGEDSPFRKAWPQFGDDGIFWMSYHDFLIKFELTDRTRLFDEGWTVVQQWISVCVSWVTGYLNTKFVVEVKEGGPTVVVLSQKKAIPKAEDKPEAGRKEAEEKEARKLEKAEQGDAVAAEPKSAKKQNPWNAATVIGLRVYAKDKEVKLTLVKPKGPEGAASLDVDGRQAGATM</sequence>
<feature type="region of interest" description="Disordered" evidence="4">
    <location>
        <begin position="32"/>
        <end position="64"/>
    </location>
</feature>
<name>A0A9P4MPZ9_9PLEO</name>
<comment type="caution">
    <text evidence="3">Lacks conserved residue(s) required for the propagation of feature annotation.</text>
</comment>
<dbReference type="Pfam" id="PF00648">
    <property type="entry name" value="Peptidase_C2"/>
    <property type="match status" value="1"/>
</dbReference>
<dbReference type="InterPro" id="IPR038765">
    <property type="entry name" value="Papain-like_cys_pep_sf"/>
</dbReference>
<dbReference type="PROSITE" id="PS50203">
    <property type="entry name" value="CALPAIN_CAT"/>
    <property type="match status" value="1"/>
</dbReference>
<dbReference type="GO" id="GO:0004198">
    <property type="term" value="F:calcium-dependent cysteine-type endopeptidase activity"/>
    <property type="evidence" value="ECO:0007669"/>
    <property type="project" value="InterPro"/>
</dbReference>
<dbReference type="AlphaFoldDB" id="A0A9P4MPZ9"/>
<evidence type="ECO:0000259" key="5">
    <source>
        <dbReference type="PROSITE" id="PS50203"/>
    </source>
</evidence>
<dbReference type="InterPro" id="IPR022684">
    <property type="entry name" value="Calpain_cysteine_protease"/>
</dbReference>
<dbReference type="PANTHER" id="PTHR10183">
    <property type="entry name" value="CALPAIN"/>
    <property type="match status" value="1"/>
</dbReference>
<feature type="active site" evidence="2">
    <location>
        <position position="196"/>
    </location>
</feature>
<evidence type="ECO:0000256" key="4">
    <source>
        <dbReference type="SAM" id="MobiDB-lite"/>
    </source>
</evidence>
<dbReference type="SMART" id="SM00230">
    <property type="entry name" value="CysPc"/>
    <property type="match status" value="1"/>
</dbReference>
<proteinExistence type="inferred from homology"/>
<evidence type="ECO:0000256" key="3">
    <source>
        <dbReference type="PROSITE-ProRule" id="PRU00239"/>
    </source>
</evidence>
<dbReference type="SUPFAM" id="SSF54001">
    <property type="entry name" value="Cysteine proteinases"/>
    <property type="match status" value="1"/>
</dbReference>
<feature type="domain" description="Calpain catalytic" evidence="5">
    <location>
        <begin position="168"/>
        <end position="316"/>
    </location>
</feature>
<keyword evidence="7" id="KW-1185">Reference proteome</keyword>
<feature type="compositionally biased region" description="Basic and acidic residues" evidence="4">
    <location>
        <begin position="418"/>
        <end position="443"/>
    </location>
</feature>
<evidence type="ECO:0000313" key="6">
    <source>
        <dbReference type="EMBL" id="KAF2201264.1"/>
    </source>
</evidence>
<accession>A0A9P4MPZ9</accession>
<dbReference type="InterPro" id="IPR001300">
    <property type="entry name" value="Peptidase_C2_calpain_cat"/>
</dbReference>
<protein>
    <submittedName>
        <fullName evidence="6">Cysteine proteinase</fullName>
    </submittedName>
</protein>
<evidence type="ECO:0000313" key="7">
    <source>
        <dbReference type="Proteomes" id="UP000799536"/>
    </source>
</evidence>
<comment type="similarity">
    <text evidence="1">Belongs to the peptidase C2 family.</text>
</comment>
<comment type="caution">
    <text evidence="6">The sequence shown here is derived from an EMBL/GenBank/DDBJ whole genome shotgun (WGS) entry which is preliminary data.</text>
</comment>
<dbReference type="InterPro" id="IPR000169">
    <property type="entry name" value="Pept_cys_AS"/>
</dbReference>
<dbReference type="GO" id="GO:0006508">
    <property type="term" value="P:proteolysis"/>
    <property type="evidence" value="ECO:0007669"/>
    <property type="project" value="InterPro"/>
</dbReference>
<feature type="region of interest" description="Disordered" evidence="4">
    <location>
        <begin position="481"/>
        <end position="504"/>
    </location>
</feature>
<feature type="region of interest" description="Disordered" evidence="4">
    <location>
        <begin position="418"/>
        <end position="458"/>
    </location>
</feature>
<organism evidence="6 7">
    <name type="scientific">Delitschia confertaspora ATCC 74209</name>
    <dbReference type="NCBI Taxonomy" id="1513339"/>
    <lineage>
        <taxon>Eukaryota</taxon>
        <taxon>Fungi</taxon>
        <taxon>Dikarya</taxon>
        <taxon>Ascomycota</taxon>
        <taxon>Pezizomycotina</taxon>
        <taxon>Dothideomycetes</taxon>
        <taxon>Pleosporomycetidae</taxon>
        <taxon>Pleosporales</taxon>
        <taxon>Delitschiaceae</taxon>
        <taxon>Delitschia</taxon>
    </lineage>
</organism>
<evidence type="ECO:0000256" key="2">
    <source>
        <dbReference type="PIRSR" id="PIRSR622684-1"/>
    </source>
</evidence>
<dbReference type="PANTHER" id="PTHR10183:SF425">
    <property type="entry name" value="CALPAIN-5"/>
    <property type="match status" value="1"/>
</dbReference>
<dbReference type="Proteomes" id="UP000799536">
    <property type="component" value="Unassembled WGS sequence"/>
</dbReference>
<reference evidence="6" key="1">
    <citation type="journal article" date="2020" name="Stud. Mycol.">
        <title>101 Dothideomycetes genomes: a test case for predicting lifestyles and emergence of pathogens.</title>
        <authorList>
            <person name="Haridas S."/>
            <person name="Albert R."/>
            <person name="Binder M."/>
            <person name="Bloem J."/>
            <person name="Labutti K."/>
            <person name="Salamov A."/>
            <person name="Andreopoulos B."/>
            <person name="Baker S."/>
            <person name="Barry K."/>
            <person name="Bills G."/>
            <person name="Bluhm B."/>
            <person name="Cannon C."/>
            <person name="Castanera R."/>
            <person name="Culley D."/>
            <person name="Daum C."/>
            <person name="Ezra D."/>
            <person name="Gonzalez J."/>
            <person name="Henrissat B."/>
            <person name="Kuo A."/>
            <person name="Liang C."/>
            <person name="Lipzen A."/>
            <person name="Lutzoni F."/>
            <person name="Magnuson J."/>
            <person name="Mondo S."/>
            <person name="Nolan M."/>
            <person name="Ohm R."/>
            <person name="Pangilinan J."/>
            <person name="Park H.-J."/>
            <person name="Ramirez L."/>
            <person name="Alfaro M."/>
            <person name="Sun H."/>
            <person name="Tritt A."/>
            <person name="Yoshinaga Y."/>
            <person name="Zwiers L.-H."/>
            <person name="Turgeon B."/>
            <person name="Goodwin S."/>
            <person name="Spatafora J."/>
            <person name="Crous P."/>
            <person name="Grigoriev I."/>
        </authorList>
    </citation>
    <scope>NUCLEOTIDE SEQUENCE</scope>
    <source>
        <strain evidence="6">ATCC 74209</strain>
    </source>
</reference>
<gene>
    <name evidence="6" type="ORF">GQ43DRAFT_448924</name>
</gene>